<dbReference type="HOGENOM" id="CLU_017584_15_0_11"/>
<dbReference type="PATRIC" id="fig|484020.3.peg.1145"/>
<protein>
    <recommendedName>
        <fullName evidence="2">cysteine-S-conjugate beta-lyase</fullName>
        <ecNumber evidence="2">4.4.1.13</ecNumber>
    </recommendedName>
</protein>
<dbReference type="GO" id="GO:0030170">
    <property type="term" value="F:pyridoxal phosphate binding"/>
    <property type="evidence" value="ECO:0007669"/>
    <property type="project" value="InterPro"/>
</dbReference>
<evidence type="ECO:0000256" key="4">
    <source>
        <dbReference type="ARBA" id="ARBA00023239"/>
    </source>
</evidence>
<comment type="cofactor">
    <cofactor evidence="1">
        <name>pyridoxal 5'-phosphate</name>
        <dbReference type="ChEBI" id="CHEBI:597326"/>
    </cofactor>
</comment>
<dbReference type="EMBL" id="CP001361">
    <property type="protein sequence ID" value="AFL04754.1"/>
    <property type="molecule type" value="Genomic_DNA"/>
</dbReference>
<evidence type="ECO:0000256" key="2">
    <source>
        <dbReference type="ARBA" id="ARBA00012224"/>
    </source>
</evidence>
<evidence type="ECO:0000313" key="7">
    <source>
        <dbReference type="EMBL" id="AFL04754.1"/>
    </source>
</evidence>
<dbReference type="CDD" id="cd00609">
    <property type="entry name" value="AAT_like"/>
    <property type="match status" value="1"/>
</dbReference>
<comment type="similarity">
    <text evidence="5">Belongs to the class-II pyridoxal-phosphate-dependent aminotransferase family. MalY/PatB cystathionine beta-lyase subfamily.</text>
</comment>
<keyword evidence="4" id="KW-0456">Lyase</keyword>
<dbReference type="InterPro" id="IPR015422">
    <property type="entry name" value="PyrdxlP-dep_Trfase_small"/>
</dbReference>
<keyword evidence="3" id="KW-0663">Pyridoxal phosphate</keyword>
<evidence type="ECO:0000313" key="8">
    <source>
        <dbReference type="Proteomes" id="UP000006173"/>
    </source>
</evidence>
<dbReference type="PANTHER" id="PTHR43525:SF1">
    <property type="entry name" value="PROTEIN MALY"/>
    <property type="match status" value="1"/>
</dbReference>
<dbReference type="Gene3D" id="3.40.640.10">
    <property type="entry name" value="Type I PLP-dependent aspartate aminotransferase-like (Major domain)"/>
    <property type="match status" value="1"/>
</dbReference>
<keyword evidence="7" id="KW-0808">Transferase</keyword>
<gene>
    <name evidence="7" type="primary">patB</name>
    <name evidence="7" type="ORF">BBB_1162</name>
</gene>
<evidence type="ECO:0000259" key="6">
    <source>
        <dbReference type="Pfam" id="PF00155"/>
    </source>
</evidence>
<dbReference type="NCBIfam" id="TIGR04350">
    <property type="entry name" value="C_S_lyase_PatB"/>
    <property type="match status" value="1"/>
</dbReference>
<dbReference type="InterPro" id="IPR027619">
    <property type="entry name" value="C-S_lyase_PatB-like"/>
</dbReference>
<organism evidence="7 8">
    <name type="scientific">Bifidobacterium bifidum BGN4</name>
    <dbReference type="NCBI Taxonomy" id="484020"/>
    <lineage>
        <taxon>Bacteria</taxon>
        <taxon>Bacillati</taxon>
        <taxon>Actinomycetota</taxon>
        <taxon>Actinomycetes</taxon>
        <taxon>Bifidobacteriales</taxon>
        <taxon>Bifidobacteriaceae</taxon>
        <taxon>Bifidobacterium</taxon>
    </lineage>
</organism>
<dbReference type="SUPFAM" id="SSF53383">
    <property type="entry name" value="PLP-dependent transferases"/>
    <property type="match status" value="1"/>
</dbReference>
<dbReference type="GO" id="GO:0047804">
    <property type="term" value="F:cysteine-S-conjugate beta-lyase activity"/>
    <property type="evidence" value="ECO:0007669"/>
    <property type="project" value="UniProtKB-EC"/>
</dbReference>
<dbReference type="Proteomes" id="UP000006173">
    <property type="component" value="Chromosome"/>
</dbReference>
<dbReference type="InterPro" id="IPR015421">
    <property type="entry name" value="PyrdxlP-dep_Trfase_major"/>
</dbReference>
<dbReference type="EC" id="4.4.1.13" evidence="2"/>
<reference evidence="7 8" key="1">
    <citation type="journal article" date="2012" name="J. Bacteriol.">
        <title>Complete Genome Sequence of the Probiotic Bacterium Bifidobacterium bifidum Strain BGN4.</title>
        <authorList>
            <person name="Yu D.S."/>
            <person name="Jeong H."/>
            <person name="Lee D.H."/>
            <person name="Kwon S.K."/>
            <person name="Song J.Y."/>
            <person name="Kim B.K."/>
            <person name="Park M.S."/>
            <person name="Ji G.E."/>
            <person name="Oh T.K."/>
            <person name="Kim J.F."/>
        </authorList>
    </citation>
    <scope>NUCLEOTIDE SEQUENCE [LARGE SCALE GENOMIC DNA]</scope>
    <source>
        <strain evidence="7 8">BGN4</strain>
    </source>
</reference>
<dbReference type="KEGG" id="bbf:BBB_1162"/>
<feature type="domain" description="Aminotransferase class I/classII large" evidence="6">
    <location>
        <begin position="59"/>
        <end position="414"/>
    </location>
</feature>
<dbReference type="AlphaFoldDB" id="I3WIP1"/>
<evidence type="ECO:0000256" key="5">
    <source>
        <dbReference type="ARBA" id="ARBA00037974"/>
    </source>
</evidence>
<dbReference type="InterPro" id="IPR004839">
    <property type="entry name" value="Aminotransferase_I/II_large"/>
</dbReference>
<dbReference type="Gene3D" id="3.90.1150.10">
    <property type="entry name" value="Aspartate Aminotransferase, domain 1"/>
    <property type="match status" value="1"/>
</dbReference>
<dbReference type="GO" id="GO:0016740">
    <property type="term" value="F:transferase activity"/>
    <property type="evidence" value="ECO:0007669"/>
    <property type="project" value="UniProtKB-KW"/>
</dbReference>
<name>I3WIP1_BIFBI</name>
<dbReference type="PANTHER" id="PTHR43525">
    <property type="entry name" value="PROTEIN MALY"/>
    <property type="match status" value="1"/>
</dbReference>
<accession>I3WIP1</accession>
<proteinExistence type="inferred from homology"/>
<dbReference type="InterPro" id="IPR015424">
    <property type="entry name" value="PyrdxlP-dep_Trfase"/>
</dbReference>
<sequence length="422" mass="46505">MGAQQTGATRSIRPRPCSGAIEYIRGADVYDFQSVVERRGTTSIKWHMIEDDMGVGSEDVIAMSVADMEFKPAPEIVEALVEAAQHDIFGYDYATDGYFRALTAWMSRRHNWDIDPAWVSLSDGVMPAVNTALRAVTHPGDKVILQGPVYYPFTAAAEHNGLTILDNRLVLGDDGRYVMDFDDLEAKASDPRCTALMLCNPHNPVGRVWSADELRRLGDICIAHGVTILADEIHADFAYPGHDVTMFGTLGERYAGHCYEFTAPTKTFNIAGLLCSNVITVNPELKREFDVAAENIAGLTVSHFGLVACQAAYERAEPWLDALMGVLADNLSLLREFAERTPGLRLIEPEGTYLAWLDCRGLGFGSADELRDFMRDRARVYFDEGVLFGENGAGFERVNLACPKALLKQVLDNIAVALSQRA</sequence>
<dbReference type="Pfam" id="PF00155">
    <property type="entry name" value="Aminotran_1_2"/>
    <property type="match status" value="1"/>
</dbReference>
<dbReference type="InterPro" id="IPR051798">
    <property type="entry name" value="Class-II_PLP-Dep_Aminotrans"/>
</dbReference>
<evidence type="ECO:0000256" key="1">
    <source>
        <dbReference type="ARBA" id="ARBA00001933"/>
    </source>
</evidence>
<evidence type="ECO:0000256" key="3">
    <source>
        <dbReference type="ARBA" id="ARBA00022898"/>
    </source>
</evidence>